<sequence length="192" mass="20950">MMIKNFISSASRTTLNASSTHHGQLINTVMMGACCLSSQGIHHNSGTPIARPDHQPGQTTAQDDNKIDAPFTGTEPKAKISLNEESYNNDDRARGDQKSRTEEMTDYVADKAKRGTKSAVETAFDVGAAMAEGMEHTWGGVKQTTHKVKDAILGKGDQDDKDPGPKRDDDHKVDKHVEDLRRKARGYDVGSN</sequence>
<reference evidence="2" key="1">
    <citation type="submission" date="2022-04" db="EMBL/GenBank/DDBJ databases">
        <title>Carnegiea gigantea Genome sequencing and assembly v2.</title>
        <authorList>
            <person name="Copetti D."/>
            <person name="Sanderson M.J."/>
            <person name="Burquez A."/>
            <person name="Wojciechowski M.F."/>
        </authorList>
    </citation>
    <scope>NUCLEOTIDE SEQUENCE</scope>
    <source>
        <strain evidence="2">SGP5-SGP5p</strain>
        <tissue evidence="2">Aerial part</tissue>
    </source>
</reference>
<accession>A0A9Q1K8G2</accession>
<feature type="region of interest" description="Disordered" evidence="1">
    <location>
        <begin position="45"/>
        <end position="103"/>
    </location>
</feature>
<dbReference type="AlphaFoldDB" id="A0A9Q1K8G2"/>
<evidence type="ECO:0000313" key="3">
    <source>
        <dbReference type="Proteomes" id="UP001153076"/>
    </source>
</evidence>
<evidence type="ECO:0000313" key="2">
    <source>
        <dbReference type="EMBL" id="KAJ8438257.1"/>
    </source>
</evidence>
<feature type="compositionally biased region" description="Basic and acidic residues" evidence="1">
    <location>
        <begin position="153"/>
        <end position="181"/>
    </location>
</feature>
<feature type="region of interest" description="Disordered" evidence="1">
    <location>
        <begin position="153"/>
        <end position="192"/>
    </location>
</feature>
<feature type="compositionally biased region" description="Basic and acidic residues" evidence="1">
    <location>
        <begin position="89"/>
        <end position="103"/>
    </location>
</feature>
<protein>
    <submittedName>
        <fullName evidence="2">Uncharacterized protein</fullName>
    </submittedName>
</protein>
<keyword evidence="3" id="KW-1185">Reference proteome</keyword>
<name>A0A9Q1K8G2_9CARY</name>
<organism evidence="2 3">
    <name type="scientific">Carnegiea gigantea</name>
    <dbReference type="NCBI Taxonomy" id="171969"/>
    <lineage>
        <taxon>Eukaryota</taxon>
        <taxon>Viridiplantae</taxon>
        <taxon>Streptophyta</taxon>
        <taxon>Embryophyta</taxon>
        <taxon>Tracheophyta</taxon>
        <taxon>Spermatophyta</taxon>
        <taxon>Magnoliopsida</taxon>
        <taxon>eudicotyledons</taxon>
        <taxon>Gunneridae</taxon>
        <taxon>Pentapetalae</taxon>
        <taxon>Caryophyllales</taxon>
        <taxon>Cactineae</taxon>
        <taxon>Cactaceae</taxon>
        <taxon>Cactoideae</taxon>
        <taxon>Echinocereeae</taxon>
        <taxon>Carnegiea</taxon>
    </lineage>
</organism>
<gene>
    <name evidence="2" type="ORF">Cgig2_030622</name>
</gene>
<evidence type="ECO:0000256" key="1">
    <source>
        <dbReference type="SAM" id="MobiDB-lite"/>
    </source>
</evidence>
<dbReference type="PROSITE" id="PS51257">
    <property type="entry name" value="PROKAR_LIPOPROTEIN"/>
    <property type="match status" value="1"/>
</dbReference>
<dbReference type="EMBL" id="JAKOGI010000262">
    <property type="protein sequence ID" value="KAJ8438257.1"/>
    <property type="molecule type" value="Genomic_DNA"/>
</dbReference>
<dbReference type="Proteomes" id="UP001153076">
    <property type="component" value="Unassembled WGS sequence"/>
</dbReference>
<proteinExistence type="predicted"/>
<comment type="caution">
    <text evidence="2">The sequence shown here is derived from an EMBL/GenBank/DDBJ whole genome shotgun (WGS) entry which is preliminary data.</text>
</comment>
<dbReference type="OrthoDB" id="756017at2759"/>